<feature type="region of interest" description="Disordered" evidence="1">
    <location>
        <begin position="79"/>
        <end position="138"/>
    </location>
</feature>
<name>A0A8H3UWL6_VENIN</name>
<dbReference type="Proteomes" id="UP000447873">
    <property type="component" value="Unassembled WGS sequence"/>
</dbReference>
<organism evidence="4 6">
    <name type="scientific">Venturia inaequalis</name>
    <name type="common">Apple scab fungus</name>
    <dbReference type="NCBI Taxonomy" id="5025"/>
    <lineage>
        <taxon>Eukaryota</taxon>
        <taxon>Fungi</taxon>
        <taxon>Dikarya</taxon>
        <taxon>Ascomycota</taxon>
        <taxon>Pezizomycotina</taxon>
        <taxon>Dothideomycetes</taxon>
        <taxon>Pleosporomycetidae</taxon>
        <taxon>Venturiales</taxon>
        <taxon>Venturiaceae</taxon>
        <taxon>Venturia</taxon>
    </lineage>
</organism>
<feature type="compositionally biased region" description="Basic and acidic residues" evidence="1">
    <location>
        <begin position="125"/>
        <end position="138"/>
    </location>
</feature>
<dbReference type="EMBL" id="WNWR01000456">
    <property type="protein sequence ID" value="KAE9977926.1"/>
    <property type="molecule type" value="Genomic_DNA"/>
</dbReference>
<evidence type="ECO:0000256" key="2">
    <source>
        <dbReference type="SAM" id="Phobius"/>
    </source>
</evidence>
<sequence length="314" mass="34469">MLDFSQISNQPQTCRKRKHSCAFHPPSTIRRLRAIAEFLEPFMGFKPTQAAPLERELTRKQPASNGNMSRTWRNGSDMALSSREAHPSFPTTSESPTTGTQPTTKMPGSSQISLVNPTTRPSLETYRKPDYSSEVRRTTYPDGRTRTEFTFSLSGRPLSPAKASTHTSPTGRRVAWAESITRKGPRITKISKPLSIRVNGKNLRVNEASKTNVLLRPKPRQGRSVKSSALALSVCAAVVALGSFGVYAAASLDLEIQQLRALKGHQEVTIGLLKNRLDHVQRVVNEELTGNNSKLSVLVTISNVLSWAVGNVPG</sequence>
<feature type="region of interest" description="Disordered" evidence="1">
    <location>
        <begin position="153"/>
        <end position="172"/>
    </location>
</feature>
<proteinExistence type="predicted"/>
<protein>
    <submittedName>
        <fullName evidence="4">Uncharacterized protein</fullName>
    </submittedName>
</protein>
<keyword evidence="2" id="KW-1133">Transmembrane helix</keyword>
<keyword evidence="2" id="KW-0812">Transmembrane</keyword>
<gene>
    <name evidence="4" type="ORF">EG327_007551</name>
    <name evidence="3" type="ORF">EG328_011328</name>
</gene>
<accession>A0A8H3UWL6</accession>
<evidence type="ECO:0000313" key="4">
    <source>
        <dbReference type="EMBL" id="KAE9977926.1"/>
    </source>
</evidence>
<dbReference type="OrthoDB" id="10522533at2759"/>
<evidence type="ECO:0000256" key="1">
    <source>
        <dbReference type="SAM" id="MobiDB-lite"/>
    </source>
</evidence>
<keyword evidence="2" id="KW-0472">Membrane</keyword>
<dbReference type="EMBL" id="WNWS01000828">
    <property type="protein sequence ID" value="KAE9963510.1"/>
    <property type="molecule type" value="Genomic_DNA"/>
</dbReference>
<evidence type="ECO:0000313" key="6">
    <source>
        <dbReference type="Proteomes" id="UP000490939"/>
    </source>
</evidence>
<feature type="transmembrane region" description="Helical" evidence="2">
    <location>
        <begin position="229"/>
        <end position="250"/>
    </location>
</feature>
<keyword evidence="6" id="KW-1185">Reference proteome</keyword>
<dbReference type="Proteomes" id="UP000490939">
    <property type="component" value="Unassembled WGS sequence"/>
</dbReference>
<feature type="compositionally biased region" description="Polar residues" evidence="1">
    <location>
        <begin position="106"/>
        <end position="122"/>
    </location>
</feature>
<evidence type="ECO:0000313" key="5">
    <source>
        <dbReference type="Proteomes" id="UP000447873"/>
    </source>
</evidence>
<evidence type="ECO:0000313" key="3">
    <source>
        <dbReference type="EMBL" id="KAE9963510.1"/>
    </source>
</evidence>
<dbReference type="AlphaFoldDB" id="A0A8H3UWL6"/>
<reference evidence="4 6" key="1">
    <citation type="submission" date="2019-07" db="EMBL/GenBank/DDBJ databases">
        <title>Venturia inaequalis Genome Resource.</title>
        <authorList>
            <person name="Lichtner F.J."/>
        </authorList>
    </citation>
    <scope>NUCLEOTIDE SEQUENCE [LARGE SCALE GENOMIC DNA]</scope>
    <source>
        <strain evidence="3 5">120213</strain>
        <strain evidence="4 6">DMI_063113</strain>
    </source>
</reference>
<feature type="compositionally biased region" description="Low complexity" evidence="1">
    <location>
        <begin position="87"/>
        <end position="104"/>
    </location>
</feature>
<comment type="caution">
    <text evidence="4">The sequence shown here is derived from an EMBL/GenBank/DDBJ whole genome shotgun (WGS) entry which is preliminary data.</text>
</comment>